<dbReference type="PANTHER" id="PTHR42732">
    <property type="entry name" value="BETA-GALACTOSIDASE"/>
    <property type="match status" value="1"/>
</dbReference>
<dbReference type="InterPro" id="IPR008979">
    <property type="entry name" value="Galactose-bd-like_sf"/>
</dbReference>
<feature type="domain" description="Glycoside hydrolase family 2" evidence="8">
    <location>
        <begin position="715"/>
        <end position="810"/>
    </location>
</feature>
<evidence type="ECO:0000313" key="10">
    <source>
        <dbReference type="Proteomes" id="UP000683246"/>
    </source>
</evidence>
<dbReference type="AlphaFoldDB" id="A0A8J8SG07"/>
<name>A0A8J8SG07_9FIRM</name>
<evidence type="ECO:0000256" key="1">
    <source>
        <dbReference type="ARBA" id="ARBA00007401"/>
    </source>
</evidence>
<dbReference type="PRINTS" id="PR00132">
    <property type="entry name" value="GLHYDRLASE2"/>
</dbReference>
<sequence>MRGIDFNKDWKFYLGEPEGAHLLDTPDSKWRDIRLPHDWSVGFSFDQERGEACTGFLTGGIGWYRKRFVTKKEMANQRVILNFDGMYNRAHIYCNGKLVTFHPYGYSPVLVDVTDYLNPVGNENILAVNIDHSRYADSRWYTGSGIYRKVTLHILPPIHIPVWGMSAFTERLDGDRAYMKGQTTLCNTRGVAESLLLKIAVTDDTQHRIVEQEYNVHLLKDETKEIPFEFEIDNPNLWDVYQGNTYNLSATLMINGQVVQEKSERFGVRMIHFSPDKGFFLNGKNTLIKGVCLHHDAGCVGAAVPKDVWRRRLKMLQSCGCNAIRTAHNPMSEDFLDLCDDMGFLVQEEFFDEWDNPKDKRRNNHERTVDYITRGYTEFFKAYAKSDLQNTVKRDINHPCIIQWSIGNEIEWTYPKYNHATGFFGDDGNRYRFWKTAPHKKEVIREKVSKIPEEQDDVGKTAAKLAQWTKDMDTTRPVIANCILPSVSYENGYIDALDMVGYSYRRVMYDDCHENYPSKPIMGTENKGQWHEWKAVLDKPFISGVFLWTGIDHMGEAWVEKPWPRKGSNLGLLDLAGFPKPPYHMFKSLWTDAPHIKMFTVPLEQSLYQLDDKGHLAYKPGESWERRSWAWQEVNDYWKYQEDEPVIVEIYSNCHEVELFLNGESLGVKYLKDVEDRIFKWLVPYAHGKLVAKGKTGQEVTETYLETTGPIKAILLETDRQNISCGADDVAHITLQLMDEKGNSVRDLHTQVTFTCTGPGILLGIDNGHPDNVSDFQSDTIVTSEGRCLLIVQGSNPGEIKVQAFAETLGIASNTVSMICHKETV</sequence>
<evidence type="ECO:0000313" key="9">
    <source>
        <dbReference type="EMBL" id="QUI22121.1"/>
    </source>
</evidence>
<dbReference type="InterPro" id="IPR006103">
    <property type="entry name" value="Glyco_hydro_2_cat"/>
</dbReference>
<feature type="domain" description="Glycoside hydrolase family 2 immunoglobulin-like beta-sandwich" evidence="4">
    <location>
        <begin position="171"/>
        <end position="269"/>
    </location>
</feature>
<dbReference type="InterPro" id="IPR017853">
    <property type="entry name" value="GH"/>
</dbReference>
<feature type="domain" description="Glycosyl hydrolases family 2 sugar binding" evidence="6">
    <location>
        <begin position="60"/>
        <end position="156"/>
    </location>
</feature>
<dbReference type="InterPro" id="IPR051913">
    <property type="entry name" value="GH2_Domain-Containing"/>
</dbReference>
<dbReference type="InterPro" id="IPR013783">
    <property type="entry name" value="Ig-like_fold"/>
</dbReference>
<dbReference type="SUPFAM" id="SSF49303">
    <property type="entry name" value="beta-Galactosidase/glucuronidase domain"/>
    <property type="match status" value="1"/>
</dbReference>
<dbReference type="Gene3D" id="3.20.20.80">
    <property type="entry name" value="Glycosidases"/>
    <property type="match status" value="1"/>
</dbReference>
<dbReference type="InterPro" id="IPR036156">
    <property type="entry name" value="Beta-gal/glucu_dom_sf"/>
</dbReference>
<reference evidence="9" key="1">
    <citation type="submission" date="2020-07" db="EMBL/GenBank/DDBJ databases">
        <title>Vallitalea pronyensis genome.</title>
        <authorList>
            <person name="Postec A."/>
        </authorList>
    </citation>
    <scope>NUCLEOTIDE SEQUENCE</scope>
    <source>
        <strain evidence="9">FatNI3</strain>
    </source>
</reference>
<accession>A0A8J8SG07</accession>
<evidence type="ECO:0000259" key="7">
    <source>
        <dbReference type="Pfam" id="PF16355"/>
    </source>
</evidence>
<dbReference type="RefSeq" id="WP_212697600.1">
    <property type="nucleotide sequence ID" value="NZ_CP058649.1"/>
</dbReference>
<proteinExistence type="inferred from homology"/>
<dbReference type="Proteomes" id="UP000683246">
    <property type="component" value="Chromosome"/>
</dbReference>
<dbReference type="KEGG" id="vpy:HZI73_07325"/>
<dbReference type="SUPFAM" id="SSF49785">
    <property type="entry name" value="Galactose-binding domain-like"/>
    <property type="match status" value="1"/>
</dbReference>
<dbReference type="Pfam" id="PF16355">
    <property type="entry name" value="DUF4982"/>
    <property type="match status" value="1"/>
</dbReference>
<evidence type="ECO:0000259" key="8">
    <source>
        <dbReference type="Pfam" id="PF18565"/>
    </source>
</evidence>
<dbReference type="SUPFAM" id="SSF51445">
    <property type="entry name" value="(Trans)glycosidases"/>
    <property type="match status" value="1"/>
</dbReference>
<evidence type="ECO:0000259" key="6">
    <source>
        <dbReference type="Pfam" id="PF02837"/>
    </source>
</evidence>
<dbReference type="GO" id="GO:0004553">
    <property type="term" value="F:hydrolase activity, hydrolyzing O-glycosyl compounds"/>
    <property type="evidence" value="ECO:0007669"/>
    <property type="project" value="InterPro"/>
</dbReference>
<dbReference type="InterPro" id="IPR032311">
    <property type="entry name" value="DUF4982"/>
</dbReference>
<dbReference type="InterPro" id="IPR006102">
    <property type="entry name" value="Ig-like_GH2"/>
</dbReference>
<dbReference type="InterPro" id="IPR006104">
    <property type="entry name" value="Glyco_hydro_2_N"/>
</dbReference>
<evidence type="ECO:0000256" key="3">
    <source>
        <dbReference type="ARBA" id="ARBA00023295"/>
    </source>
</evidence>
<feature type="domain" description="Glycoside hydrolase family 2 catalytic" evidence="5">
    <location>
        <begin position="276"/>
        <end position="414"/>
    </location>
</feature>
<keyword evidence="2 9" id="KW-0378">Hydrolase</keyword>
<dbReference type="InterPro" id="IPR006101">
    <property type="entry name" value="Glyco_hydro_2"/>
</dbReference>
<dbReference type="Gene3D" id="2.60.120.260">
    <property type="entry name" value="Galactose-binding domain-like"/>
    <property type="match status" value="1"/>
</dbReference>
<keyword evidence="10" id="KW-1185">Reference proteome</keyword>
<evidence type="ECO:0000259" key="4">
    <source>
        <dbReference type="Pfam" id="PF00703"/>
    </source>
</evidence>
<feature type="domain" description="DUF4982" evidence="7">
    <location>
        <begin position="645"/>
        <end position="700"/>
    </location>
</feature>
<evidence type="ECO:0000259" key="5">
    <source>
        <dbReference type="Pfam" id="PF02836"/>
    </source>
</evidence>
<dbReference type="Pfam" id="PF18565">
    <property type="entry name" value="Glyco_hydro2_C5"/>
    <property type="match status" value="1"/>
</dbReference>
<dbReference type="Gene3D" id="2.60.40.10">
    <property type="entry name" value="Immunoglobulins"/>
    <property type="match status" value="3"/>
</dbReference>
<dbReference type="InterPro" id="IPR040605">
    <property type="entry name" value="Glyco_hydro2_dom5"/>
</dbReference>
<comment type="similarity">
    <text evidence="1">Belongs to the glycosyl hydrolase 2 family.</text>
</comment>
<dbReference type="Pfam" id="PF02837">
    <property type="entry name" value="Glyco_hydro_2_N"/>
    <property type="match status" value="1"/>
</dbReference>
<gene>
    <name evidence="9" type="ORF">HZI73_07325</name>
</gene>
<dbReference type="GO" id="GO:0005975">
    <property type="term" value="P:carbohydrate metabolic process"/>
    <property type="evidence" value="ECO:0007669"/>
    <property type="project" value="InterPro"/>
</dbReference>
<dbReference type="PANTHER" id="PTHR42732:SF1">
    <property type="entry name" value="BETA-MANNOSIDASE"/>
    <property type="match status" value="1"/>
</dbReference>
<protein>
    <submittedName>
        <fullName evidence="9">Glycoside hydrolase family 2 protein</fullName>
    </submittedName>
</protein>
<keyword evidence="3" id="KW-0326">Glycosidase</keyword>
<dbReference type="Pfam" id="PF02836">
    <property type="entry name" value="Glyco_hydro_2_C"/>
    <property type="match status" value="1"/>
</dbReference>
<evidence type="ECO:0000256" key="2">
    <source>
        <dbReference type="ARBA" id="ARBA00022801"/>
    </source>
</evidence>
<dbReference type="EMBL" id="CP058649">
    <property type="protein sequence ID" value="QUI22121.1"/>
    <property type="molecule type" value="Genomic_DNA"/>
</dbReference>
<dbReference type="Pfam" id="PF00703">
    <property type="entry name" value="Glyco_hydro_2"/>
    <property type="match status" value="1"/>
</dbReference>
<organism evidence="9 10">
    <name type="scientific">Vallitalea pronyensis</name>
    <dbReference type="NCBI Taxonomy" id="1348613"/>
    <lineage>
        <taxon>Bacteria</taxon>
        <taxon>Bacillati</taxon>
        <taxon>Bacillota</taxon>
        <taxon>Clostridia</taxon>
        <taxon>Lachnospirales</taxon>
        <taxon>Vallitaleaceae</taxon>
        <taxon>Vallitalea</taxon>
    </lineage>
</organism>